<gene>
    <name evidence="1" type="ORF">LPW39_13605</name>
</gene>
<comment type="caution">
    <text evidence="1">The sequence shown here is derived from an EMBL/GenBank/DDBJ whole genome shotgun (WGS) entry which is preliminary data.</text>
</comment>
<dbReference type="AlphaFoldDB" id="A0AAW4XX51"/>
<organism evidence="1 2">
    <name type="scientific">Comamonas koreensis</name>
    <dbReference type="NCBI Taxonomy" id="160825"/>
    <lineage>
        <taxon>Bacteria</taxon>
        <taxon>Pseudomonadati</taxon>
        <taxon>Pseudomonadota</taxon>
        <taxon>Betaproteobacteria</taxon>
        <taxon>Burkholderiales</taxon>
        <taxon>Comamonadaceae</taxon>
        <taxon>Comamonas</taxon>
    </lineage>
</organism>
<dbReference type="Gene3D" id="2.40.110.10">
    <property type="entry name" value="Butyryl-CoA Dehydrogenase, subunit A, domain 2"/>
    <property type="match status" value="1"/>
</dbReference>
<evidence type="ECO:0000313" key="1">
    <source>
        <dbReference type="EMBL" id="MCD2166164.1"/>
    </source>
</evidence>
<dbReference type="RefSeq" id="WP_230775776.1">
    <property type="nucleotide sequence ID" value="NZ_JAJNCT010000014.1"/>
</dbReference>
<dbReference type="GO" id="GO:0016627">
    <property type="term" value="F:oxidoreductase activity, acting on the CH-CH group of donors"/>
    <property type="evidence" value="ECO:0007669"/>
    <property type="project" value="InterPro"/>
</dbReference>
<keyword evidence="2" id="KW-1185">Reference proteome</keyword>
<dbReference type="SUPFAM" id="SSF56645">
    <property type="entry name" value="Acyl-CoA dehydrogenase NM domain-like"/>
    <property type="match status" value="1"/>
</dbReference>
<name>A0AAW4XX51_9BURK</name>
<sequence length="342" mass="36057">MMNASTELEIFLSESALQHPGETLRALVALGLDQLPLPGHGQTLARWRALAAVAASNLSLVKLFEGHTDALAILAELDTPAPAAARIWAVWGAEPPGNRVQARPISADDGLVPGSKVTLNGTKAWCSGAQSVDHALVTAWLSDTERCLVAVNLLQPQVQVSDEGWQAVGMADSGSVNVQLNNASATLVGRPGAYLSRPGFQHGGAGIAACWYGASARIAGQLLRACRQHAEPHALAHLGAVDVALSTTAALLRATASHIDAQPEQPWTREVNRTRLAAEAAAQQVLQHVPRALGPGPFCKDRSLALLLADLPIFIRQSHAERDLAALGQAIAEQENNAPWKL</sequence>
<proteinExistence type="predicted"/>
<evidence type="ECO:0000313" key="2">
    <source>
        <dbReference type="Proteomes" id="UP001199260"/>
    </source>
</evidence>
<protein>
    <submittedName>
        <fullName evidence="1">Acyl-CoA dehydrogenase</fullName>
    </submittedName>
</protein>
<dbReference type="InterPro" id="IPR009100">
    <property type="entry name" value="AcylCoA_DH/oxidase_NM_dom_sf"/>
</dbReference>
<dbReference type="EMBL" id="JAJNCT010000014">
    <property type="protein sequence ID" value="MCD2166164.1"/>
    <property type="molecule type" value="Genomic_DNA"/>
</dbReference>
<accession>A0AAW4XX51</accession>
<dbReference type="InterPro" id="IPR046373">
    <property type="entry name" value="Acyl-CoA_Oxase/DH_mid-dom_sf"/>
</dbReference>
<dbReference type="Proteomes" id="UP001199260">
    <property type="component" value="Unassembled WGS sequence"/>
</dbReference>
<reference evidence="1 2" key="1">
    <citation type="submission" date="2021-11" db="EMBL/GenBank/DDBJ databases">
        <title>Genome sequence.</title>
        <authorList>
            <person name="Sun Q."/>
        </authorList>
    </citation>
    <scope>NUCLEOTIDE SEQUENCE [LARGE SCALE GENOMIC DNA]</scope>
    <source>
        <strain evidence="1 2">KCTC 12005</strain>
    </source>
</reference>